<keyword evidence="1" id="KW-0472">Membrane</keyword>
<dbReference type="GeneID" id="38135626"/>
<dbReference type="AlphaFoldDB" id="A0A3F3PTY4"/>
<accession>A0A3F3PTY4</accession>
<evidence type="ECO:0000313" key="3">
    <source>
        <dbReference type="Proteomes" id="UP000253729"/>
    </source>
</evidence>
<evidence type="ECO:0000256" key="1">
    <source>
        <dbReference type="SAM" id="Phobius"/>
    </source>
</evidence>
<dbReference type="RefSeq" id="XP_026623385.1">
    <property type="nucleotide sequence ID" value="XM_026767270.1"/>
</dbReference>
<gene>
    <name evidence="2" type="ORF">BDQ94DRAFT_148887</name>
</gene>
<keyword evidence="1" id="KW-1133">Transmembrane helix</keyword>
<dbReference type="Proteomes" id="UP000253729">
    <property type="component" value="Unassembled WGS sequence"/>
</dbReference>
<protein>
    <submittedName>
        <fullName evidence="2">Uncharacterized protein</fullName>
    </submittedName>
</protein>
<feature type="transmembrane region" description="Helical" evidence="1">
    <location>
        <begin position="16"/>
        <end position="36"/>
    </location>
</feature>
<reference evidence="2 3" key="1">
    <citation type="submission" date="2018-07" db="EMBL/GenBank/DDBJ databases">
        <title>The genomes of Aspergillus section Nigri reveals drivers in fungal speciation.</title>
        <authorList>
            <consortium name="DOE Joint Genome Institute"/>
            <person name="Vesth T.C."/>
            <person name="Nybo J."/>
            <person name="Theobald S."/>
            <person name="Brandl J."/>
            <person name="Frisvad J.C."/>
            <person name="Nielsen K.F."/>
            <person name="Lyhne E.K."/>
            <person name="Kogle M.E."/>
            <person name="Kuo A."/>
            <person name="Riley R."/>
            <person name="Clum A."/>
            <person name="Nolan M."/>
            <person name="Lipzen A."/>
            <person name="Salamov A."/>
            <person name="Henrissat B."/>
            <person name="Wiebenga A."/>
            <person name="De vries R.P."/>
            <person name="Grigoriev I.V."/>
            <person name="Mortensen U.H."/>
            <person name="Andersen M.R."/>
            <person name="Baker S.E."/>
        </authorList>
    </citation>
    <scope>NUCLEOTIDE SEQUENCE [LARGE SCALE GENOMIC DNA]</scope>
    <source>
        <strain evidence="2 3">CBS 139.54b</strain>
    </source>
</reference>
<evidence type="ECO:0000313" key="2">
    <source>
        <dbReference type="EMBL" id="RDH30363.1"/>
    </source>
</evidence>
<sequence>MMRSPAHLIFRGQSRAFVDALYCVASFVVRVLHAWLGTHSLFQMYACCQYL</sequence>
<organism evidence="2 3">
    <name type="scientific">Aspergillus welwitschiae</name>
    <dbReference type="NCBI Taxonomy" id="1341132"/>
    <lineage>
        <taxon>Eukaryota</taxon>
        <taxon>Fungi</taxon>
        <taxon>Dikarya</taxon>
        <taxon>Ascomycota</taxon>
        <taxon>Pezizomycotina</taxon>
        <taxon>Eurotiomycetes</taxon>
        <taxon>Eurotiomycetidae</taxon>
        <taxon>Eurotiales</taxon>
        <taxon>Aspergillaceae</taxon>
        <taxon>Aspergillus</taxon>
        <taxon>Aspergillus subgen. Circumdati</taxon>
    </lineage>
</organism>
<name>A0A3F3PTY4_9EURO</name>
<keyword evidence="3" id="KW-1185">Reference proteome</keyword>
<proteinExistence type="predicted"/>
<dbReference type="EMBL" id="KZ852061">
    <property type="protein sequence ID" value="RDH30363.1"/>
    <property type="molecule type" value="Genomic_DNA"/>
</dbReference>
<keyword evidence="1" id="KW-0812">Transmembrane</keyword>